<organism evidence="1 2">
    <name type="scientific">Plasmodium ovale curtisi</name>
    <dbReference type="NCBI Taxonomy" id="864141"/>
    <lineage>
        <taxon>Eukaryota</taxon>
        <taxon>Sar</taxon>
        <taxon>Alveolata</taxon>
        <taxon>Apicomplexa</taxon>
        <taxon>Aconoidasida</taxon>
        <taxon>Haemosporida</taxon>
        <taxon>Plasmodiidae</taxon>
        <taxon>Plasmodium</taxon>
        <taxon>Plasmodium (Plasmodium)</taxon>
    </lineage>
</organism>
<evidence type="ECO:0000313" key="1">
    <source>
        <dbReference type="EMBL" id="SBS99137.1"/>
    </source>
</evidence>
<sequence length="56" mass="6549">FTPLKNWFHAKLLKKIITSNNMDEEATDKFLKDSTETEGEMLYNRLNIAYNPILTS</sequence>
<protein>
    <submittedName>
        <fullName evidence="1">PIR Superfamily Protein</fullName>
    </submittedName>
</protein>
<name>A0A1A8X1N1_PLAOA</name>
<dbReference type="AlphaFoldDB" id="A0A1A8X1N1"/>
<dbReference type="EMBL" id="FLQV01001159">
    <property type="protein sequence ID" value="SBS99137.1"/>
    <property type="molecule type" value="Genomic_DNA"/>
</dbReference>
<reference evidence="2" key="1">
    <citation type="submission" date="2016-05" db="EMBL/GenBank/DDBJ databases">
        <authorList>
            <person name="Naeem Raeece"/>
        </authorList>
    </citation>
    <scope>NUCLEOTIDE SEQUENCE [LARGE SCALE GENOMIC DNA]</scope>
</reference>
<proteinExistence type="predicted"/>
<evidence type="ECO:0000313" key="2">
    <source>
        <dbReference type="Proteomes" id="UP000078546"/>
    </source>
</evidence>
<gene>
    <name evidence="1" type="ORF">POVCU1_050910</name>
</gene>
<accession>A0A1A8X1N1</accession>
<dbReference type="Proteomes" id="UP000078546">
    <property type="component" value="Unassembled WGS sequence"/>
</dbReference>
<feature type="non-terminal residue" evidence="1">
    <location>
        <position position="1"/>
    </location>
</feature>